<proteinExistence type="predicted"/>
<protein>
    <submittedName>
        <fullName evidence="2">Uncharacterized protein</fullName>
    </submittedName>
</protein>
<accession>A0AAE1NX59</accession>
<feature type="compositionally biased region" description="Basic and acidic residues" evidence="1">
    <location>
        <begin position="12"/>
        <end position="27"/>
    </location>
</feature>
<feature type="region of interest" description="Disordered" evidence="1">
    <location>
        <begin position="58"/>
        <end position="85"/>
    </location>
</feature>
<evidence type="ECO:0000313" key="2">
    <source>
        <dbReference type="EMBL" id="KAK4296710.1"/>
    </source>
</evidence>
<evidence type="ECO:0000256" key="1">
    <source>
        <dbReference type="SAM" id="MobiDB-lite"/>
    </source>
</evidence>
<name>A0AAE1NX59_9EUCA</name>
<gene>
    <name evidence="2" type="ORF">Pmani_030820</name>
</gene>
<dbReference type="Proteomes" id="UP001292094">
    <property type="component" value="Unassembled WGS sequence"/>
</dbReference>
<sequence length="85" mass="10048">MGGGGAEVEMADWNKDRGGDEDREERWVERIKRREKDEGERMKKRIRTGGEVWDERRWQEMGGKGEGRKWSRAKKRKETGKGKNI</sequence>
<dbReference type="EMBL" id="JAWZYT010003786">
    <property type="protein sequence ID" value="KAK4296710.1"/>
    <property type="molecule type" value="Genomic_DNA"/>
</dbReference>
<dbReference type="AlphaFoldDB" id="A0AAE1NX59"/>
<keyword evidence="3" id="KW-1185">Reference proteome</keyword>
<reference evidence="2" key="1">
    <citation type="submission" date="2023-11" db="EMBL/GenBank/DDBJ databases">
        <title>Genome assemblies of two species of porcelain crab, Petrolisthes cinctipes and Petrolisthes manimaculis (Anomura: Porcellanidae).</title>
        <authorList>
            <person name="Angst P."/>
        </authorList>
    </citation>
    <scope>NUCLEOTIDE SEQUENCE</scope>
    <source>
        <strain evidence="2">PB745_02</strain>
        <tissue evidence="2">Gill</tissue>
    </source>
</reference>
<organism evidence="2 3">
    <name type="scientific">Petrolisthes manimaculis</name>
    <dbReference type="NCBI Taxonomy" id="1843537"/>
    <lineage>
        <taxon>Eukaryota</taxon>
        <taxon>Metazoa</taxon>
        <taxon>Ecdysozoa</taxon>
        <taxon>Arthropoda</taxon>
        <taxon>Crustacea</taxon>
        <taxon>Multicrustacea</taxon>
        <taxon>Malacostraca</taxon>
        <taxon>Eumalacostraca</taxon>
        <taxon>Eucarida</taxon>
        <taxon>Decapoda</taxon>
        <taxon>Pleocyemata</taxon>
        <taxon>Anomura</taxon>
        <taxon>Galatheoidea</taxon>
        <taxon>Porcellanidae</taxon>
        <taxon>Petrolisthes</taxon>
    </lineage>
</organism>
<feature type="compositionally biased region" description="Basic residues" evidence="1">
    <location>
        <begin position="70"/>
        <end position="85"/>
    </location>
</feature>
<comment type="caution">
    <text evidence="2">The sequence shown here is derived from an EMBL/GenBank/DDBJ whole genome shotgun (WGS) entry which is preliminary data.</text>
</comment>
<feature type="region of interest" description="Disordered" evidence="1">
    <location>
        <begin position="1"/>
        <end position="27"/>
    </location>
</feature>
<evidence type="ECO:0000313" key="3">
    <source>
        <dbReference type="Proteomes" id="UP001292094"/>
    </source>
</evidence>
<feature type="compositionally biased region" description="Basic and acidic residues" evidence="1">
    <location>
        <begin position="58"/>
        <end position="69"/>
    </location>
</feature>